<dbReference type="HAMAP" id="MF_00225">
    <property type="entry name" value="DHO_dh_type2"/>
    <property type="match status" value="1"/>
</dbReference>
<name>A0A345DCN9_9BURK</name>
<feature type="binding site" evidence="13">
    <location>
        <position position="63"/>
    </location>
    <ligand>
        <name>substrate</name>
    </ligand>
</feature>
<evidence type="ECO:0000256" key="11">
    <source>
        <dbReference type="ARBA" id="ARBA00023136"/>
    </source>
</evidence>
<dbReference type="KEGG" id="hyf:DTO96_101868"/>
<keyword evidence="9 13" id="KW-0665">Pyrimidine biosynthesis</keyword>
<keyword evidence="8 13" id="KW-0288">FMN</keyword>
<dbReference type="NCBIfam" id="TIGR01036">
    <property type="entry name" value="pyrD_sub2"/>
    <property type="match status" value="1"/>
</dbReference>
<accession>A0A345DCN9</accession>
<evidence type="ECO:0000256" key="3">
    <source>
        <dbReference type="ARBA" id="ARBA00005161"/>
    </source>
</evidence>
<keyword evidence="16" id="KW-1185">Reference proteome</keyword>
<evidence type="ECO:0000256" key="12">
    <source>
        <dbReference type="ARBA" id="ARBA00048639"/>
    </source>
</evidence>
<gene>
    <name evidence="13 15" type="primary">pyrD</name>
    <name evidence="15" type="ORF">DTO96_101868</name>
</gene>
<comment type="function">
    <text evidence="1 13">Catalyzes the conversion of dihydroorotate to orotate with quinone as electron acceptor.</text>
</comment>
<dbReference type="NCBIfam" id="NF003652">
    <property type="entry name" value="PRK05286.2-5"/>
    <property type="match status" value="1"/>
</dbReference>
<feature type="binding site" evidence="13">
    <location>
        <position position="217"/>
    </location>
    <ligand>
        <name>FMN</name>
        <dbReference type="ChEBI" id="CHEBI:58210"/>
    </ligand>
</feature>
<evidence type="ECO:0000256" key="6">
    <source>
        <dbReference type="ARBA" id="ARBA00022475"/>
    </source>
</evidence>
<comment type="cofactor">
    <cofactor evidence="13">
        <name>FMN</name>
        <dbReference type="ChEBI" id="CHEBI:58210"/>
    </cofactor>
    <text evidence="13">Binds 1 FMN per subunit.</text>
</comment>
<feature type="binding site" evidence="13">
    <location>
        <begin position="108"/>
        <end position="112"/>
    </location>
    <ligand>
        <name>substrate</name>
    </ligand>
</feature>
<evidence type="ECO:0000256" key="7">
    <source>
        <dbReference type="ARBA" id="ARBA00022630"/>
    </source>
</evidence>
<dbReference type="PIRSF" id="PIRSF000164">
    <property type="entry name" value="DHO_oxidase"/>
    <property type="match status" value="1"/>
</dbReference>
<dbReference type="GO" id="GO:0005886">
    <property type="term" value="C:plasma membrane"/>
    <property type="evidence" value="ECO:0007669"/>
    <property type="project" value="UniProtKB-SubCell"/>
</dbReference>
<dbReference type="GO" id="GO:0006207">
    <property type="term" value="P:'de novo' pyrimidine nucleobase biosynthetic process"/>
    <property type="evidence" value="ECO:0007669"/>
    <property type="project" value="UniProtKB-UniRule"/>
</dbReference>
<feature type="domain" description="Dihydroorotate dehydrogenase catalytic" evidence="14">
    <location>
        <begin position="45"/>
        <end position="330"/>
    </location>
</feature>
<evidence type="ECO:0000256" key="5">
    <source>
        <dbReference type="ARBA" id="ARBA00011245"/>
    </source>
</evidence>
<feature type="binding site" evidence="13">
    <location>
        <begin position="59"/>
        <end position="63"/>
    </location>
    <ligand>
        <name>FMN</name>
        <dbReference type="ChEBI" id="CHEBI:58210"/>
    </ligand>
</feature>
<feature type="binding site" evidence="13">
    <location>
        <position position="172"/>
    </location>
    <ligand>
        <name>FMN</name>
        <dbReference type="ChEBI" id="CHEBI:58210"/>
    </ligand>
</feature>
<comment type="pathway">
    <text evidence="3 13">Pyrimidine metabolism; UMP biosynthesis via de novo pathway; orotate from (S)-dihydroorotate (quinone route): step 1/1.</text>
</comment>
<dbReference type="Gene3D" id="3.20.20.70">
    <property type="entry name" value="Aldolase class I"/>
    <property type="match status" value="1"/>
</dbReference>
<dbReference type="InterPro" id="IPR013785">
    <property type="entry name" value="Aldolase_TIM"/>
</dbReference>
<keyword evidence="10 13" id="KW-0560">Oxidoreductase</keyword>
<dbReference type="CDD" id="cd04738">
    <property type="entry name" value="DHOD_2_like"/>
    <property type="match status" value="1"/>
</dbReference>
<evidence type="ECO:0000256" key="10">
    <source>
        <dbReference type="ARBA" id="ARBA00023002"/>
    </source>
</evidence>
<dbReference type="GO" id="GO:0005737">
    <property type="term" value="C:cytoplasm"/>
    <property type="evidence" value="ECO:0007669"/>
    <property type="project" value="InterPro"/>
</dbReference>
<dbReference type="SUPFAM" id="SSF51395">
    <property type="entry name" value="FMN-linked oxidoreductases"/>
    <property type="match status" value="1"/>
</dbReference>
<evidence type="ECO:0000256" key="2">
    <source>
        <dbReference type="ARBA" id="ARBA00004202"/>
    </source>
</evidence>
<dbReference type="GO" id="GO:0106430">
    <property type="term" value="F:dihydroorotate dehydrogenase (quinone) activity"/>
    <property type="evidence" value="ECO:0007669"/>
    <property type="project" value="UniProtKB-EC"/>
</dbReference>
<dbReference type="PANTHER" id="PTHR48109">
    <property type="entry name" value="DIHYDROOROTATE DEHYDROGENASE (QUINONE), MITOCHONDRIAL-RELATED"/>
    <property type="match status" value="1"/>
</dbReference>
<feature type="binding site" evidence="13">
    <location>
        <begin position="318"/>
        <end position="319"/>
    </location>
    <ligand>
        <name>FMN</name>
        <dbReference type="ChEBI" id="CHEBI:58210"/>
    </ligand>
</feature>
<dbReference type="NCBIfam" id="NF003646">
    <property type="entry name" value="PRK05286.1-4"/>
    <property type="match status" value="1"/>
</dbReference>
<evidence type="ECO:0000259" key="14">
    <source>
        <dbReference type="Pfam" id="PF01180"/>
    </source>
</evidence>
<keyword evidence="7 13" id="KW-0285">Flavoprotein</keyword>
<sequence>MYPLLRTLLFKLDAEKAHHLTFSLAQRALSLGLLPQTQIPSKPKTVMGITFPNRVGLAAGLDKNGDYIDILARFGFGFIEIGTITPRAQAGNPTPRLFRLPQANAIINRMGFNNNGVDALLANVTRSTFKQNGGILGINIGKNADTPIENAVDDYLICLSKVYAHASYITVNISSPNTKNLRDLQQQDALDALLAQLRQSQLQLADVHQKYVPMVLKIAPDMDDEQIATIAELLKLHHIDGVIATNTTLDKTSVAHLPHGDEMGGLSGAPVREKSTALIKKLHSHLSNEVPIIGVGGIFSGADADDKIAAGAQLVQVYSGLIYKGPSLVAECA</sequence>
<proteinExistence type="inferred from homology"/>
<dbReference type="AlphaFoldDB" id="A0A345DCN9"/>
<dbReference type="InterPro" id="IPR001295">
    <property type="entry name" value="Dihydroorotate_DH_CS"/>
</dbReference>
<feature type="binding site" evidence="13">
    <location>
        <position position="297"/>
    </location>
    <ligand>
        <name>FMN</name>
        <dbReference type="ChEBI" id="CHEBI:58210"/>
    </ligand>
</feature>
<organism evidence="15 16">
    <name type="scientific">Ephemeroptericola cinctiostellae</name>
    <dbReference type="NCBI Taxonomy" id="2268024"/>
    <lineage>
        <taxon>Bacteria</taxon>
        <taxon>Pseudomonadati</taxon>
        <taxon>Pseudomonadota</taxon>
        <taxon>Betaproteobacteria</taxon>
        <taxon>Burkholderiales</taxon>
        <taxon>Burkholderiaceae</taxon>
        <taxon>Ephemeroptericola</taxon>
    </lineage>
</organism>
<dbReference type="OrthoDB" id="9802377at2"/>
<dbReference type="InterPro" id="IPR012135">
    <property type="entry name" value="Dihydroorotate_DH_1_2"/>
</dbReference>
<dbReference type="Proteomes" id="UP000252182">
    <property type="component" value="Chromosome"/>
</dbReference>
<comment type="similarity">
    <text evidence="4 13">Belongs to the dihydroorotate dehydrogenase family. Type 2 subfamily.</text>
</comment>
<evidence type="ECO:0000256" key="8">
    <source>
        <dbReference type="ARBA" id="ARBA00022643"/>
    </source>
</evidence>
<dbReference type="InterPro" id="IPR005720">
    <property type="entry name" value="Dihydroorotate_DH_cat"/>
</dbReference>
<keyword evidence="6 13" id="KW-1003">Cell membrane</keyword>
<evidence type="ECO:0000256" key="13">
    <source>
        <dbReference type="HAMAP-Rule" id="MF_00225"/>
    </source>
</evidence>
<dbReference type="RefSeq" id="WP_114563239.1">
    <property type="nucleotide sequence ID" value="NZ_CP031124.1"/>
</dbReference>
<evidence type="ECO:0000256" key="4">
    <source>
        <dbReference type="ARBA" id="ARBA00005359"/>
    </source>
</evidence>
<evidence type="ECO:0000256" key="9">
    <source>
        <dbReference type="ARBA" id="ARBA00022975"/>
    </source>
</evidence>
<comment type="subunit">
    <text evidence="5 13">Monomer.</text>
</comment>
<dbReference type="EC" id="1.3.5.2" evidence="13"/>
<dbReference type="PANTHER" id="PTHR48109:SF4">
    <property type="entry name" value="DIHYDROOROTATE DEHYDROGENASE (QUINONE), MITOCHONDRIAL"/>
    <property type="match status" value="1"/>
</dbReference>
<reference evidence="16" key="1">
    <citation type="submission" date="2018-07" db="EMBL/GenBank/DDBJ databases">
        <authorList>
            <person name="Kim H."/>
        </authorList>
    </citation>
    <scope>NUCLEOTIDE SEQUENCE [LARGE SCALE GENOMIC DNA]</scope>
    <source>
        <strain evidence="16">F02</strain>
    </source>
</reference>
<dbReference type="NCBIfam" id="NF003645">
    <property type="entry name" value="PRK05286.1-2"/>
    <property type="match status" value="1"/>
</dbReference>
<feature type="binding site" evidence="13">
    <location>
        <position position="245"/>
    </location>
    <ligand>
        <name>FMN</name>
        <dbReference type="ChEBI" id="CHEBI:58210"/>
    </ligand>
</feature>
<feature type="binding site" evidence="13">
    <location>
        <position position="172"/>
    </location>
    <ligand>
        <name>substrate</name>
    </ligand>
</feature>
<dbReference type="InterPro" id="IPR005719">
    <property type="entry name" value="Dihydroorotate_DH_2"/>
</dbReference>
<evidence type="ECO:0000256" key="1">
    <source>
        <dbReference type="ARBA" id="ARBA00003125"/>
    </source>
</evidence>
<protein>
    <recommendedName>
        <fullName evidence="13">Dihydroorotate dehydrogenase (quinone)</fullName>
        <ecNumber evidence="13">1.3.5.2</ecNumber>
    </recommendedName>
    <alternativeName>
        <fullName evidence="13">DHOdehase</fullName>
        <shortName evidence="13">DHOD</shortName>
        <shortName evidence="13">DHODase</shortName>
    </alternativeName>
    <alternativeName>
        <fullName evidence="13">Dihydroorotate oxidase</fullName>
    </alternativeName>
</protein>
<feature type="binding site" evidence="13">
    <location>
        <position position="139"/>
    </location>
    <ligand>
        <name>FMN</name>
        <dbReference type="ChEBI" id="CHEBI:58210"/>
    </ligand>
</feature>
<feature type="binding site" evidence="13">
    <location>
        <position position="83"/>
    </location>
    <ligand>
        <name>FMN</name>
        <dbReference type="ChEBI" id="CHEBI:58210"/>
    </ligand>
</feature>
<dbReference type="NCBIfam" id="NF003644">
    <property type="entry name" value="PRK05286.1-1"/>
    <property type="match status" value="1"/>
</dbReference>
<keyword evidence="11 13" id="KW-0472">Membrane</keyword>
<comment type="catalytic activity">
    <reaction evidence="12 13">
        <text>(S)-dihydroorotate + a quinone = orotate + a quinol</text>
        <dbReference type="Rhea" id="RHEA:30187"/>
        <dbReference type="ChEBI" id="CHEBI:24646"/>
        <dbReference type="ChEBI" id="CHEBI:30839"/>
        <dbReference type="ChEBI" id="CHEBI:30864"/>
        <dbReference type="ChEBI" id="CHEBI:132124"/>
        <dbReference type="EC" id="1.3.5.2"/>
    </reaction>
</comment>
<dbReference type="PROSITE" id="PS00911">
    <property type="entry name" value="DHODEHASE_1"/>
    <property type="match status" value="1"/>
</dbReference>
<feature type="binding site" evidence="13">
    <location>
        <begin position="246"/>
        <end position="247"/>
    </location>
    <ligand>
        <name>substrate</name>
    </ligand>
</feature>
<dbReference type="UniPathway" id="UPA00070">
    <property type="reaction ID" value="UER00946"/>
</dbReference>
<dbReference type="GO" id="GO:0044205">
    <property type="term" value="P:'de novo' UMP biosynthetic process"/>
    <property type="evidence" value="ECO:0007669"/>
    <property type="project" value="UniProtKB-UniRule"/>
</dbReference>
<dbReference type="EMBL" id="CP031124">
    <property type="protein sequence ID" value="AXF86127.1"/>
    <property type="molecule type" value="Genomic_DNA"/>
</dbReference>
<feature type="binding site" evidence="13">
    <location>
        <position position="268"/>
    </location>
    <ligand>
        <name>FMN</name>
        <dbReference type="ChEBI" id="CHEBI:58210"/>
    </ligand>
</feature>
<evidence type="ECO:0000313" key="16">
    <source>
        <dbReference type="Proteomes" id="UP000252182"/>
    </source>
</evidence>
<dbReference type="Pfam" id="PF01180">
    <property type="entry name" value="DHO_dh"/>
    <property type="match status" value="1"/>
</dbReference>
<dbReference type="FunFam" id="3.20.20.70:FF:000028">
    <property type="entry name" value="Dihydroorotate dehydrogenase (quinone)"/>
    <property type="match status" value="1"/>
</dbReference>
<dbReference type="InterPro" id="IPR050074">
    <property type="entry name" value="DHO_dehydrogenase"/>
</dbReference>
<feature type="active site" description="Nucleophile" evidence="13">
    <location>
        <position position="175"/>
    </location>
</feature>
<dbReference type="PROSITE" id="PS00912">
    <property type="entry name" value="DHODEHASE_2"/>
    <property type="match status" value="1"/>
</dbReference>
<evidence type="ECO:0000313" key="15">
    <source>
        <dbReference type="EMBL" id="AXF86127.1"/>
    </source>
</evidence>
<feature type="binding site" evidence="13">
    <location>
        <position position="177"/>
    </location>
    <ligand>
        <name>substrate</name>
    </ligand>
</feature>
<comment type="subcellular location">
    <subcellularLocation>
        <location evidence="2 13">Cell membrane</location>
        <topology evidence="2 13">Peripheral membrane protein</topology>
    </subcellularLocation>
</comment>